<evidence type="ECO:0000256" key="2">
    <source>
        <dbReference type="ARBA" id="ARBA00004123"/>
    </source>
</evidence>
<dbReference type="InterPro" id="IPR004584">
    <property type="entry name" value="Rad50_eukaryotes"/>
</dbReference>
<dbReference type="InterPro" id="IPR027417">
    <property type="entry name" value="P-loop_NTPase"/>
</dbReference>
<evidence type="ECO:0000256" key="10">
    <source>
        <dbReference type="ARBA" id="ARBA00022833"/>
    </source>
</evidence>
<keyword evidence="8" id="KW-0227">DNA damage</keyword>
<dbReference type="Pfam" id="PF13476">
    <property type="entry name" value="AAA_23"/>
    <property type="match status" value="1"/>
</dbReference>
<dbReference type="EMBL" id="JAPTSV010000011">
    <property type="protein sequence ID" value="KAJ1522615.1"/>
    <property type="molecule type" value="Genomic_DNA"/>
</dbReference>
<comment type="subcellular location">
    <subcellularLocation>
        <location evidence="3">Chromosome</location>
    </subcellularLocation>
    <subcellularLocation>
        <location evidence="2">Nucleus</location>
    </subcellularLocation>
</comment>
<dbReference type="GO" id="GO:0005524">
    <property type="term" value="F:ATP binding"/>
    <property type="evidence" value="ECO:0007669"/>
    <property type="project" value="UniProtKB-KW"/>
</dbReference>
<dbReference type="GO" id="GO:0003691">
    <property type="term" value="F:double-stranded telomeric DNA binding"/>
    <property type="evidence" value="ECO:0007669"/>
    <property type="project" value="TreeGrafter"/>
</dbReference>
<feature type="coiled-coil region" evidence="19">
    <location>
        <begin position="300"/>
        <end position="337"/>
    </location>
</feature>
<evidence type="ECO:0000256" key="1">
    <source>
        <dbReference type="ARBA" id="ARBA00001947"/>
    </source>
</evidence>
<dbReference type="SUPFAM" id="SSF52540">
    <property type="entry name" value="P-loop containing nucleoside triphosphate hydrolases"/>
    <property type="match status" value="2"/>
</dbReference>
<dbReference type="GO" id="GO:0030870">
    <property type="term" value="C:Mre11 complex"/>
    <property type="evidence" value="ECO:0007669"/>
    <property type="project" value="InterPro"/>
</dbReference>
<feature type="coiled-coil region" evidence="19">
    <location>
        <begin position="495"/>
        <end position="556"/>
    </location>
</feature>
<comment type="caution">
    <text evidence="21">The sequence shown here is derived from an EMBL/GenBank/DDBJ whole genome shotgun (WGS) entry which is preliminary data.</text>
</comment>
<evidence type="ECO:0000256" key="3">
    <source>
        <dbReference type="ARBA" id="ARBA00004286"/>
    </source>
</evidence>
<feature type="binding site" evidence="18">
    <location>
        <position position="685"/>
    </location>
    <ligand>
        <name>Zn(2+)</name>
        <dbReference type="ChEBI" id="CHEBI:29105"/>
    </ligand>
</feature>
<keyword evidence="10 18" id="KW-0862">Zinc</keyword>
<dbReference type="EMBL" id="JAPTSV010000011">
    <property type="protein sequence ID" value="KAJ1522616.1"/>
    <property type="molecule type" value="Genomic_DNA"/>
</dbReference>
<evidence type="ECO:0000256" key="17">
    <source>
        <dbReference type="ARBA" id="ARBA00049360"/>
    </source>
</evidence>
<evidence type="ECO:0000256" key="14">
    <source>
        <dbReference type="ARBA" id="ARBA00023204"/>
    </source>
</evidence>
<keyword evidence="15" id="KW-0539">Nucleus</keyword>
<evidence type="ECO:0000256" key="11">
    <source>
        <dbReference type="ARBA" id="ARBA00022840"/>
    </source>
</evidence>
<evidence type="ECO:0000256" key="19">
    <source>
        <dbReference type="SAM" id="Coils"/>
    </source>
</evidence>
<organism evidence="21 22">
    <name type="scientific">Megalurothrips usitatus</name>
    <name type="common">bean blossom thrips</name>
    <dbReference type="NCBI Taxonomy" id="439358"/>
    <lineage>
        <taxon>Eukaryota</taxon>
        <taxon>Metazoa</taxon>
        <taxon>Ecdysozoa</taxon>
        <taxon>Arthropoda</taxon>
        <taxon>Hexapoda</taxon>
        <taxon>Insecta</taxon>
        <taxon>Pterygota</taxon>
        <taxon>Neoptera</taxon>
        <taxon>Paraneoptera</taxon>
        <taxon>Thysanoptera</taxon>
        <taxon>Terebrantia</taxon>
        <taxon>Thripoidea</taxon>
        <taxon>Thripidae</taxon>
        <taxon>Megalurothrips</taxon>
    </lineage>
</organism>
<feature type="coiled-coil region" evidence="19">
    <location>
        <begin position="219"/>
        <end position="260"/>
    </location>
</feature>
<dbReference type="GO" id="GO:0070192">
    <property type="term" value="P:chromosome organization involved in meiotic cell cycle"/>
    <property type="evidence" value="ECO:0007669"/>
    <property type="project" value="TreeGrafter"/>
</dbReference>
<dbReference type="InterPro" id="IPR038729">
    <property type="entry name" value="Rad50/SbcC_AAA"/>
</dbReference>
<comment type="similarity">
    <text evidence="4">Belongs to the SMC family. RAD50 subfamily.</text>
</comment>
<evidence type="ECO:0000313" key="21">
    <source>
        <dbReference type="EMBL" id="KAJ1522616.1"/>
    </source>
</evidence>
<comment type="catalytic activity">
    <reaction evidence="17">
        <text>ATP + H2O = ADP + phosphate + H(+)</text>
        <dbReference type="Rhea" id="RHEA:13065"/>
        <dbReference type="ChEBI" id="CHEBI:15377"/>
        <dbReference type="ChEBI" id="CHEBI:15378"/>
        <dbReference type="ChEBI" id="CHEBI:30616"/>
        <dbReference type="ChEBI" id="CHEBI:43474"/>
        <dbReference type="ChEBI" id="CHEBI:456216"/>
    </reaction>
</comment>
<reference evidence="21" key="1">
    <citation type="submission" date="2022-12" db="EMBL/GenBank/DDBJ databases">
        <title>Chromosome-level genome assembly of the bean flower thrips Megalurothrips usitatus.</title>
        <authorList>
            <person name="Ma L."/>
            <person name="Liu Q."/>
            <person name="Li H."/>
            <person name="Cai W."/>
        </authorList>
    </citation>
    <scope>NUCLEOTIDE SEQUENCE</scope>
    <source>
        <strain evidence="21">Cailab_2022a</strain>
    </source>
</reference>
<evidence type="ECO:0000256" key="13">
    <source>
        <dbReference type="ARBA" id="ARBA00023054"/>
    </source>
</evidence>
<evidence type="ECO:0000256" key="7">
    <source>
        <dbReference type="ARBA" id="ARBA00022741"/>
    </source>
</evidence>
<dbReference type="Gene3D" id="3.40.50.300">
    <property type="entry name" value="P-loop containing nucleotide triphosphate hydrolases"/>
    <property type="match status" value="2"/>
</dbReference>
<evidence type="ECO:0000259" key="20">
    <source>
        <dbReference type="PROSITE" id="PS51131"/>
    </source>
</evidence>
<evidence type="ECO:0000256" key="6">
    <source>
        <dbReference type="ARBA" id="ARBA00022723"/>
    </source>
</evidence>
<evidence type="ECO:0000313" key="22">
    <source>
        <dbReference type="Proteomes" id="UP001075354"/>
    </source>
</evidence>
<dbReference type="GO" id="GO:0006302">
    <property type="term" value="P:double-strand break repair"/>
    <property type="evidence" value="ECO:0007669"/>
    <property type="project" value="InterPro"/>
</dbReference>
<keyword evidence="12" id="KW-0460">Magnesium</keyword>
<keyword evidence="14" id="KW-0234">DNA repair</keyword>
<dbReference type="Pfam" id="PF13558">
    <property type="entry name" value="SbcC_Walker_B"/>
    <property type="match status" value="1"/>
</dbReference>
<evidence type="ECO:0000256" key="4">
    <source>
        <dbReference type="ARBA" id="ARBA00009439"/>
    </source>
</evidence>
<proteinExistence type="inferred from homology"/>
<dbReference type="GO" id="GO:0046872">
    <property type="term" value="F:metal ion binding"/>
    <property type="evidence" value="ECO:0007669"/>
    <property type="project" value="UniProtKB-UniRule"/>
</dbReference>
<keyword evidence="22" id="KW-1185">Reference proteome</keyword>
<keyword evidence="6 18" id="KW-0479">Metal-binding</keyword>
<dbReference type="PANTHER" id="PTHR18867">
    <property type="entry name" value="RAD50"/>
    <property type="match status" value="1"/>
</dbReference>
<gene>
    <name evidence="21" type="ORF">ONE63_001792</name>
</gene>
<sequence length="1308" mass="151726">MATLNRMKLSGIRSFGSDDSDAQYIFFDKPFTLILGRNGCGKTTIIEALKYACSGSMPGQGVHFVRDPKLDRKVETRAQVLLTFTSAKGKDSSITRLMGSTQKLRSLTFKTLDCTVTTMDDNGKSASTSGRHTDIDDLMVRLLGVSKPILNYVIFCHQEDSYWPLEEGKKVKERFDEIFDSTRYQKAMEEVRKIRNNVLKELKVYNTALGFLRDNVMTARQKRKELDSLQKKFNDAEEHIVDLENRISSVRKEYKEWQRRHDNYRGIQKERDDVERRLLGHESVRDGLKAVIVDVWSGTKDELTEVIKEFDEQLDGKQEAVNQIKRDQEKIEQSRGRITKEISAVQTEIGKLEGERADQQNITADRNRKLSVLAEVFGLPALEEGATDSEVDELRERVRKELNNLANSINLLKQKQEKEQSTLQERINKCREVKTKLEAEISLKKDTIESHKEDIQKLDRELGEVSVSARRKVKVEEELKKCRHDREEVAESENSQALASEIEHLKKDCKELDERQRQLLAEAKQLVKHQEAQKELQKAEEKHKECLNSISKLRSKNYEFISDHLKDSDDGSIKQDLGTLIQTFRKELDVSRNSLNDKKCEAAAIDQERNFKITLLQKKKEELQANSELVRAELLGSKNIDEALKKIENEINAAQDNRGLYASSSLVYESYIKRLGKPKPACPLCHRCFDKEEEVTELIENIKTNQLEFPAKVAEAEQKLSKFKERQKKLMTVKALQVANEKLDTEIRQLSTELESLDESQNVAYGEIPCCEVFAEESEHNLRRAESIQSDVFELDRCHKECKQLARQIEKLKRENPDGSGSRSYDEAMAEHQIIQDELSTKLQEKDDQEERQRKYVKKLNELDRKINDLEADRLKITSLLQNEEKIREQKSKLSELKECLEKELERLEESLTPALEDKAKAENTLALTRVQHKKIIQEKEKEMGDRDKQMTSFKTVHDSLNKFEGKNLGRMIQHHKDKLLRLEGELNNLQTKLEALCEKSKKIESSLETHERRKKEFLEHLKIMELDEKIVEQKKILKQVEEKLGSSDMPGIEKKCDDLHKQYSDLDRQVNECRGKQHGLKENINSRKEELRKPELKNAEQSFKEKFSQVQVSSRVERDLQKYYNALDFSMQTFHKDRMSCINKFVREFWRVIYKGNDIDYIEIKTDESAAAAATKDTDKRRTYSYRVVQVKNGTEIEMRGRCSAGQKVLACLIIRMALAETFSANCGILTLDEPTTNLDKANIESLCQAISDIVSDHEGRKTFQLIVITHDNEFLNTMSNLDFLHHYWEVSRDKQSKSQIRQKKID</sequence>
<dbReference type="SUPFAM" id="SSF75712">
    <property type="entry name" value="Rad50 coiled-coil Zn hook"/>
    <property type="match status" value="1"/>
</dbReference>
<dbReference type="GO" id="GO:0043047">
    <property type="term" value="F:single-stranded telomeric DNA binding"/>
    <property type="evidence" value="ECO:0007669"/>
    <property type="project" value="TreeGrafter"/>
</dbReference>
<keyword evidence="11" id="KW-0067">ATP-binding</keyword>
<evidence type="ECO:0000256" key="8">
    <source>
        <dbReference type="ARBA" id="ARBA00022763"/>
    </source>
</evidence>
<dbReference type="GO" id="GO:0007004">
    <property type="term" value="P:telomere maintenance via telomerase"/>
    <property type="evidence" value="ECO:0007669"/>
    <property type="project" value="TreeGrafter"/>
</dbReference>
<keyword evidence="9" id="KW-0378">Hydrolase</keyword>
<keyword evidence="13 19" id="KW-0175">Coiled coil</keyword>
<dbReference type="GO" id="GO:0016887">
    <property type="term" value="F:ATP hydrolysis activity"/>
    <property type="evidence" value="ECO:0007669"/>
    <property type="project" value="InterPro"/>
</dbReference>
<dbReference type="PROSITE" id="PS51131">
    <property type="entry name" value="ZN_HOOK"/>
    <property type="match status" value="1"/>
</dbReference>
<feature type="domain" description="Zinc-hook" evidence="20">
    <location>
        <begin position="637"/>
        <end position="735"/>
    </location>
</feature>
<comment type="cofactor">
    <cofactor evidence="1">
        <name>Zn(2+)</name>
        <dbReference type="ChEBI" id="CHEBI:29105"/>
    </cofactor>
</comment>
<accession>A0AAV7XDU8</accession>
<protein>
    <recommendedName>
        <fullName evidence="20">Zinc-hook domain-containing protein</fullName>
    </recommendedName>
</protein>
<keyword evidence="5" id="KW-0158">Chromosome</keyword>
<feature type="binding site" evidence="18">
    <location>
        <position position="682"/>
    </location>
    <ligand>
        <name>Zn(2+)</name>
        <dbReference type="ChEBI" id="CHEBI:29105"/>
    </ligand>
</feature>
<feature type="coiled-coil region" evidence="19">
    <location>
        <begin position="973"/>
        <end position="1044"/>
    </location>
</feature>
<evidence type="ECO:0000256" key="5">
    <source>
        <dbReference type="ARBA" id="ARBA00022454"/>
    </source>
</evidence>
<evidence type="ECO:0000256" key="15">
    <source>
        <dbReference type="ARBA" id="ARBA00023242"/>
    </source>
</evidence>
<keyword evidence="16" id="KW-0469">Meiosis</keyword>
<feature type="coiled-coil region" evidence="19">
    <location>
        <begin position="846"/>
        <end position="925"/>
    </location>
</feature>
<evidence type="ECO:0000256" key="18">
    <source>
        <dbReference type="PROSITE-ProRule" id="PRU00471"/>
    </source>
</evidence>
<dbReference type="PANTHER" id="PTHR18867:SF12">
    <property type="entry name" value="DNA REPAIR PROTEIN RAD50"/>
    <property type="match status" value="1"/>
</dbReference>
<evidence type="ECO:0000256" key="9">
    <source>
        <dbReference type="ARBA" id="ARBA00022801"/>
    </source>
</evidence>
<dbReference type="NCBIfam" id="TIGR00606">
    <property type="entry name" value="rad50"/>
    <property type="match status" value="1"/>
</dbReference>
<evidence type="ECO:0000256" key="16">
    <source>
        <dbReference type="ARBA" id="ARBA00023254"/>
    </source>
</evidence>
<dbReference type="InterPro" id="IPR013134">
    <property type="entry name" value="Zn_hook_RAD50"/>
</dbReference>
<dbReference type="GO" id="GO:0051880">
    <property type="term" value="F:G-quadruplex DNA binding"/>
    <property type="evidence" value="ECO:0007669"/>
    <property type="project" value="TreeGrafter"/>
</dbReference>
<keyword evidence="7" id="KW-0547">Nucleotide-binding</keyword>
<feature type="coiled-coil region" evidence="19">
    <location>
        <begin position="613"/>
        <end position="657"/>
    </location>
</feature>
<name>A0AAV7XDU8_9NEOP</name>
<dbReference type="GO" id="GO:0000794">
    <property type="term" value="C:condensed nuclear chromosome"/>
    <property type="evidence" value="ECO:0007669"/>
    <property type="project" value="TreeGrafter"/>
</dbReference>
<evidence type="ECO:0000256" key="12">
    <source>
        <dbReference type="ARBA" id="ARBA00022842"/>
    </source>
</evidence>
<dbReference type="Proteomes" id="UP001075354">
    <property type="component" value="Chromosome 11"/>
</dbReference>
<dbReference type="GO" id="GO:0000722">
    <property type="term" value="P:telomere maintenance via recombination"/>
    <property type="evidence" value="ECO:0007669"/>
    <property type="project" value="TreeGrafter"/>
</dbReference>
<feature type="coiled-coil region" evidence="19">
    <location>
        <begin position="391"/>
        <end position="461"/>
    </location>
</feature>
<feature type="coiled-coil region" evidence="19">
    <location>
        <begin position="713"/>
        <end position="760"/>
    </location>
</feature>